<sequence length="913" mass="95849">MAGAGGSAGVEVGRISIRVVPDLDGFYRTLKSKLEEIERTVRGKVPVEIEIDENGARQKMAALRKSLGGTVKLDVDVDTNPIRRAMSRIFGGGGGGGGPGGMGGRAGALSMLLNGNLYVALGALSLLAPGLALVSGALTTIPALLAGVLVPIGALALGMDGLKNAASVLTPDLERLKGVMNTAFEDRFTPIFENLRSVFPVLERAMPAVARGLGDMADAFVNTLTSEEGLGRIESIVGNIGKSLSDASPGVGSFTDGLLTLADKVAAKFPKLSEWFNKVGDSFDKWVTKITTAGPDGKSPLDQALSTLKDVTKTLGETGVDALKKGFEWLSDPEFGEKIKQFAENLKSITNNVLPELKNIFGIISDLSALIDKITAWKPPEWMTKETPKEDIVPGSDKGPFSKGIVKDSPLHKLQQWWDDPDRKFLKDGPDFSGWWDGMKAPFETAGNWISTTIQGWKTQLSEAWWGFGNSAHNAINGVKNWFAQLPAQITAQVMMIGAQIGMVFSQIPARLQGIWAGVQAAAAGAWNGIVSIVANVIGQIIAVAASVPGRVAGVWQGIVAMAQGVWNQVVSTAASVLAGVVSTFVSIGGQVMAEVGSWPGKIIGLLGNLAGQLAEAGRSAGAALVNGLAGAIAGGVGAVAGAVGKLMAAARNLIPNSPAKEGPFSGSGWQAVTGFGNTLGDALASGIPAAGDQVVSKVREIMQAIKDVFGENANLNLNFIFGSNGLSAGLDNVATAASDVQSQLGNAVDTAVPPAKLDGQTKQMADQLSLEKDRLEVERQRLQNQKNLTDDKAARAALQEQINAIDLRKDELELQREQLAYQNKYNEATAEGGSVWDQLAKKVYDATKGVVQAPVDQMMGDLGISGNGALPQLLEQGIALGEQFIFNVGSMDEAVQGQQTITNKKALQFNRR</sequence>
<keyword evidence="2" id="KW-0472">Membrane</keyword>
<dbReference type="Proteomes" id="UP000295299">
    <property type="component" value="Segment"/>
</dbReference>
<feature type="transmembrane region" description="Helical" evidence="2">
    <location>
        <begin position="115"/>
        <end position="134"/>
    </location>
</feature>
<gene>
    <name evidence="3" type="primary">26</name>
    <name evidence="3" type="ORF">SEA_KRISTOFF_26</name>
</gene>
<evidence type="ECO:0000313" key="3">
    <source>
        <dbReference type="EMBL" id="QBP31975.1"/>
    </source>
</evidence>
<reference evidence="3 4" key="1">
    <citation type="submission" date="2019-02" db="EMBL/GenBank/DDBJ databases">
        <authorList>
            <person name="Trepte H.V."/>
            <person name="Ackerson L."/>
            <person name="Cottrell A."/>
            <person name="Drexelius J."/>
            <person name="Eggleston T."/>
            <person name="Schaefer-Sharp M."/>
            <person name="Thorkildsen T."/>
            <person name="Vendrell P."/>
            <person name="Wunderlich H."/>
            <person name="Braley A.B."/>
            <person name="Ettinger W.F."/>
            <person name="Ettinger A.-S.H."/>
            <person name="Anders K.R."/>
            <person name="Garlena R.A."/>
            <person name="Russell D.A."/>
            <person name="Pope W.H."/>
            <person name="Jacobs-Sera D."/>
            <person name="Hendrix R.W."/>
            <person name="Hatfull G.F."/>
        </authorList>
    </citation>
    <scope>NUCLEOTIDE SEQUENCE [LARGE SCALE GENOMIC DNA]</scope>
</reference>
<keyword evidence="2" id="KW-0812">Transmembrane</keyword>
<proteinExistence type="predicted"/>
<keyword evidence="2" id="KW-1133">Transmembrane helix</keyword>
<feature type="transmembrane region" description="Helical" evidence="2">
    <location>
        <begin position="140"/>
        <end position="159"/>
    </location>
</feature>
<name>A0A482JHA1_9CAUD</name>
<evidence type="ECO:0000256" key="2">
    <source>
        <dbReference type="SAM" id="Phobius"/>
    </source>
</evidence>
<organism evidence="3 4">
    <name type="scientific">Mycobacterium phage Kristoff</name>
    <dbReference type="NCBI Taxonomy" id="2517956"/>
    <lineage>
        <taxon>Viruses</taxon>
        <taxon>Duplodnaviria</taxon>
        <taxon>Heunggongvirae</taxon>
        <taxon>Uroviricota</taxon>
        <taxon>Caudoviricetes</taxon>
        <taxon>Fromanvirus</taxon>
        <taxon>Fromanvirus rebeuca</taxon>
    </lineage>
</organism>
<protein>
    <submittedName>
        <fullName evidence="3">Tape measure protein</fullName>
    </submittedName>
</protein>
<accession>A0A482JHA1</accession>
<feature type="coiled-coil region" evidence="1">
    <location>
        <begin position="766"/>
        <end position="816"/>
    </location>
</feature>
<evidence type="ECO:0000313" key="4">
    <source>
        <dbReference type="Proteomes" id="UP000295299"/>
    </source>
</evidence>
<dbReference type="EMBL" id="MK494124">
    <property type="protein sequence ID" value="QBP31975.1"/>
    <property type="molecule type" value="Genomic_DNA"/>
</dbReference>
<evidence type="ECO:0000256" key="1">
    <source>
        <dbReference type="SAM" id="Coils"/>
    </source>
</evidence>
<keyword evidence="1" id="KW-0175">Coiled coil</keyword>